<dbReference type="Proteomes" id="UP000289340">
    <property type="component" value="Chromosome 6"/>
</dbReference>
<evidence type="ECO:0000259" key="4">
    <source>
        <dbReference type="PROSITE" id="PS50090"/>
    </source>
</evidence>
<feature type="domain" description="HTH myb-type" evidence="5">
    <location>
        <begin position="22"/>
        <end position="52"/>
    </location>
</feature>
<feature type="region of interest" description="Disordered" evidence="3">
    <location>
        <begin position="77"/>
        <end position="102"/>
    </location>
</feature>
<name>A0A445KFE5_GLYSO</name>
<dbReference type="SUPFAM" id="SSF101941">
    <property type="entry name" value="NAC domain"/>
    <property type="match status" value="1"/>
</dbReference>
<keyword evidence="7" id="KW-1185">Reference proteome</keyword>
<organism evidence="6 7">
    <name type="scientific">Glycine soja</name>
    <name type="common">Wild soybean</name>
    <dbReference type="NCBI Taxonomy" id="3848"/>
    <lineage>
        <taxon>Eukaryota</taxon>
        <taxon>Viridiplantae</taxon>
        <taxon>Streptophyta</taxon>
        <taxon>Embryophyta</taxon>
        <taxon>Tracheophyta</taxon>
        <taxon>Spermatophyta</taxon>
        <taxon>Magnoliopsida</taxon>
        <taxon>eudicotyledons</taxon>
        <taxon>Gunneridae</taxon>
        <taxon>Pentapetalae</taxon>
        <taxon>rosids</taxon>
        <taxon>fabids</taxon>
        <taxon>Fabales</taxon>
        <taxon>Fabaceae</taxon>
        <taxon>Papilionoideae</taxon>
        <taxon>50 kb inversion clade</taxon>
        <taxon>NPAAA clade</taxon>
        <taxon>indigoferoid/millettioid clade</taxon>
        <taxon>Phaseoleae</taxon>
        <taxon>Glycine</taxon>
        <taxon>Glycine subgen. Soja</taxon>
    </lineage>
</organism>
<dbReference type="InterPro" id="IPR009057">
    <property type="entry name" value="Homeodomain-like_sf"/>
</dbReference>
<evidence type="ECO:0000313" key="7">
    <source>
        <dbReference type="Proteomes" id="UP000289340"/>
    </source>
</evidence>
<gene>
    <name evidence="6" type="ORF">D0Y65_016088</name>
</gene>
<evidence type="ECO:0000256" key="1">
    <source>
        <dbReference type="ARBA" id="ARBA00004123"/>
    </source>
</evidence>
<dbReference type="InterPro" id="IPR036093">
    <property type="entry name" value="NAC_dom_sf"/>
</dbReference>
<keyword evidence="2" id="KW-0539">Nucleus</keyword>
<sequence>MYWGEVMTGHMGRGVIEEQVWRKGPWTAEEDRLLVEYVRLHGEGRWNSVARLATNKNSEYFDILTLTVARSRHHSKEHDFGYGGGGNNRTSKAYTTGTRKRRKMKMEVGHVGTKLVKHTSLQQCRVERLQENPCALHKLWKTNWVMHQYNLGSDEEEKGWEIVVSKVFYQTQPRQCGSLMKDSSAPPGKHMKGQSVHAEVMNNNKNNNNNGYVEYYHSSNFISFDQGGQNARVISHFPVHEASQTISFFDIQCDVPKLKENNYKIWKERLLLQLGWTDIDYAIRKDEPLAITNESSPADVVLYERWERSNWLSVMFIKTKISDGIRGFVDQHEKVRDLLKAIGDQFITSDKTLASTLIMKFSSLWLNNVKEERLVMEMGESALLTTAYGKNKTSKSQANQKGNGKIPPQADIKKVAKDFFCKKK</sequence>
<dbReference type="PROSITE" id="PS51294">
    <property type="entry name" value="HTH_MYB"/>
    <property type="match status" value="1"/>
</dbReference>
<dbReference type="SMART" id="SM00717">
    <property type="entry name" value="SANT"/>
    <property type="match status" value="1"/>
</dbReference>
<dbReference type="PROSITE" id="PS50090">
    <property type="entry name" value="MYB_LIKE"/>
    <property type="match status" value="1"/>
</dbReference>
<dbReference type="EMBL" id="QZWG01000006">
    <property type="protein sequence ID" value="RZC09596.1"/>
    <property type="molecule type" value="Genomic_DNA"/>
</dbReference>
<evidence type="ECO:0000313" key="6">
    <source>
        <dbReference type="EMBL" id="RZC09596.1"/>
    </source>
</evidence>
<comment type="subcellular location">
    <subcellularLocation>
        <location evidence="1">Nucleus</location>
    </subcellularLocation>
</comment>
<feature type="domain" description="Myb-like" evidence="4">
    <location>
        <begin position="22"/>
        <end position="59"/>
    </location>
</feature>
<feature type="compositionally biased region" description="Polar residues" evidence="3">
    <location>
        <begin position="88"/>
        <end position="97"/>
    </location>
</feature>
<dbReference type="PANTHER" id="PTHR31079">
    <property type="entry name" value="NAC DOMAIN-CONTAINING PROTEIN 73"/>
    <property type="match status" value="1"/>
</dbReference>
<comment type="caution">
    <text evidence="6">The sequence shown here is derived from an EMBL/GenBank/DDBJ whole genome shotgun (WGS) entry which is preliminary data.</text>
</comment>
<proteinExistence type="predicted"/>
<dbReference type="InterPro" id="IPR001005">
    <property type="entry name" value="SANT/Myb"/>
</dbReference>
<evidence type="ECO:0000259" key="5">
    <source>
        <dbReference type="PROSITE" id="PS51294"/>
    </source>
</evidence>
<dbReference type="GO" id="GO:0005634">
    <property type="term" value="C:nucleus"/>
    <property type="evidence" value="ECO:0007669"/>
    <property type="project" value="UniProtKB-SubCell"/>
</dbReference>
<evidence type="ECO:0000256" key="2">
    <source>
        <dbReference type="ARBA" id="ARBA00023242"/>
    </source>
</evidence>
<dbReference type="InterPro" id="IPR044799">
    <property type="entry name" value="SOG1-like"/>
</dbReference>
<dbReference type="SUPFAM" id="SSF46689">
    <property type="entry name" value="Homeodomain-like"/>
    <property type="match status" value="1"/>
</dbReference>
<evidence type="ECO:0000256" key="3">
    <source>
        <dbReference type="SAM" id="MobiDB-lite"/>
    </source>
</evidence>
<dbReference type="CDD" id="cd00167">
    <property type="entry name" value="SANT"/>
    <property type="match status" value="1"/>
</dbReference>
<dbReference type="PANTHER" id="PTHR31079:SF43">
    <property type="entry name" value="NAC TRANSCRIPTION FACTOR-LIKE PROTEIN"/>
    <property type="match status" value="1"/>
</dbReference>
<dbReference type="InterPro" id="IPR017930">
    <property type="entry name" value="Myb_dom"/>
</dbReference>
<dbReference type="GO" id="GO:0003700">
    <property type="term" value="F:DNA-binding transcription factor activity"/>
    <property type="evidence" value="ECO:0007669"/>
    <property type="project" value="InterPro"/>
</dbReference>
<reference evidence="6 7" key="1">
    <citation type="submission" date="2018-09" db="EMBL/GenBank/DDBJ databases">
        <title>A high-quality reference genome of wild soybean provides a powerful tool to mine soybean genomes.</title>
        <authorList>
            <person name="Xie M."/>
            <person name="Chung C.Y.L."/>
            <person name="Li M.-W."/>
            <person name="Wong F.-L."/>
            <person name="Chan T.-F."/>
            <person name="Lam H.-M."/>
        </authorList>
    </citation>
    <scope>NUCLEOTIDE SEQUENCE [LARGE SCALE GENOMIC DNA]</scope>
    <source>
        <strain evidence="7">cv. W05</strain>
        <tissue evidence="6">Hypocotyl of etiolated seedlings</tissue>
    </source>
</reference>
<accession>A0A445KFE5</accession>
<dbReference type="Pfam" id="PF00249">
    <property type="entry name" value="Myb_DNA-binding"/>
    <property type="match status" value="1"/>
</dbReference>
<dbReference type="Gene3D" id="1.10.10.60">
    <property type="entry name" value="Homeodomain-like"/>
    <property type="match status" value="1"/>
</dbReference>
<dbReference type="AlphaFoldDB" id="A0A445KFE5"/>
<dbReference type="GO" id="GO:0000976">
    <property type="term" value="F:transcription cis-regulatory region binding"/>
    <property type="evidence" value="ECO:0007669"/>
    <property type="project" value="TreeGrafter"/>
</dbReference>
<protein>
    <submittedName>
        <fullName evidence="6">NAC domain-containing protein 10</fullName>
    </submittedName>
</protein>